<gene>
    <name evidence="1" type="ORF">NLJ89_g8406</name>
</gene>
<dbReference type="Proteomes" id="UP001148786">
    <property type="component" value="Unassembled WGS sequence"/>
</dbReference>
<name>A0A9W8MU49_9AGAR</name>
<dbReference type="AlphaFoldDB" id="A0A9W8MU49"/>
<sequence>MASNDNHAPVKWKITLPGLSQLSSLIGTDHIITDDKVSKTNTLLGLHMKTLESLKDEMDKINKITQELS</sequence>
<dbReference type="EMBL" id="JANKHO010001133">
    <property type="protein sequence ID" value="KAJ3503495.1"/>
    <property type="molecule type" value="Genomic_DNA"/>
</dbReference>
<organism evidence="1 2">
    <name type="scientific">Agrocybe chaxingu</name>
    <dbReference type="NCBI Taxonomy" id="84603"/>
    <lineage>
        <taxon>Eukaryota</taxon>
        <taxon>Fungi</taxon>
        <taxon>Dikarya</taxon>
        <taxon>Basidiomycota</taxon>
        <taxon>Agaricomycotina</taxon>
        <taxon>Agaricomycetes</taxon>
        <taxon>Agaricomycetidae</taxon>
        <taxon>Agaricales</taxon>
        <taxon>Agaricineae</taxon>
        <taxon>Strophariaceae</taxon>
        <taxon>Agrocybe</taxon>
    </lineage>
</organism>
<protein>
    <submittedName>
        <fullName evidence="1">Uncharacterized protein</fullName>
    </submittedName>
</protein>
<reference evidence="1" key="1">
    <citation type="submission" date="2022-07" db="EMBL/GenBank/DDBJ databases">
        <title>Genome Sequence of Agrocybe chaxingu.</title>
        <authorList>
            <person name="Buettner E."/>
        </authorList>
    </citation>
    <scope>NUCLEOTIDE SEQUENCE</scope>
    <source>
        <strain evidence="1">MP-N11</strain>
    </source>
</reference>
<accession>A0A9W8MU49</accession>
<comment type="caution">
    <text evidence="1">The sequence shown here is derived from an EMBL/GenBank/DDBJ whole genome shotgun (WGS) entry which is preliminary data.</text>
</comment>
<keyword evidence="2" id="KW-1185">Reference proteome</keyword>
<evidence type="ECO:0000313" key="2">
    <source>
        <dbReference type="Proteomes" id="UP001148786"/>
    </source>
</evidence>
<evidence type="ECO:0000313" key="1">
    <source>
        <dbReference type="EMBL" id="KAJ3503495.1"/>
    </source>
</evidence>
<proteinExistence type="predicted"/>